<dbReference type="PROSITE" id="PS50928">
    <property type="entry name" value="ABC_TM1"/>
    <property type="match status" value="1"/>
</dbReference>
<comment type="similarity">
    <text evidence="5">Belongs to the binding-protein-dependent transport system permease family.</text>
</comment>
<reference evidence="7 8" key="1">
    <citation type="submission" date="2019-10" db="EMBL/GenBank/DDBJ databases">
        <title>Rubrobacter sp nov SCSIO 52090 isolated from a deep-sea sediment in the South China Sea.</title>
        <authorList>
            <person name="Chen R.W."/>
        </authorList>
    </citation>
    <scope>NUCLEOTIDE SEQUENCE [LARGE SCALE GENOMIC DNA]</scope>
    <source>
        <strain evidence="7 8">SCSIO 52909</strain>
    </source>
</reference>
<dbReference type="RefSeq" id="WP_166172941.1">
    <property type="nucleotide sequence ID" value="NZ_CP045119.1"/>
</dbReference>
<keyword evidence="2 5" id="KW-0812">Transmembrane</keyword>
<dbReference type="Gene3D" id="1.10.3720.10">
    <property type="entry name" value="MetI-like"/>
    <property type="match status" value="1"/>
</dbReference>
<dbReference type="InterPro" id="IPR000515">
    <property type="entry name" value="MetI-like"/>
</dbReference>
<feature type="transmembrane region" description="Helical" evidence="5">
    <location>
        <begin position="198"/>
        <end position="219"/>
    </location>
</feature>
<keyword evidence="4 5" id="KW-0472">Membrane</keyword>
<feature type="transmembrane region" description="Helical" evidence="5">
    <location>
        <begin position="145"/>
        <end position="173"/>
    </location>
</feature>
<evidence type="ECO:0000256" key="2">
    <source>
        <dbReference type="ARBA" id="ARBA00022692"/>
    </source>
</evidence>
<dbReference type="GO" id="GO:0005886">
    <property type="term" value="C:plasma membrane"/>
    <property type="evidence" value="ECO:0007669"/>
    <property type="project" value="UniProtKB-SubCell"/>
</dbReference>
<accession>A0A6G8Q4W9</accession>
<feature type="transmembrane region" description="Helical" evidence="5">
    <location>
        <begin position="67"/>
        <end position="92"/>
    </location>
</feature>
<gene>
    <name evidence="7" type="ORF">GBA63_01800</name>
</gene>
<feature type="transmembrane region" description="Helical" evidence="5">
    <location>
        <begin position="261"/>
        <end position="279"/>
    </location>
</feature>
<evidence type="ECO:0000256" key="3">
    <source>
        <dbReference type="ARBA" id="ARBA00022989"/>
    </source>
</evidence>
<evidence type="ECO:0000256" key="4">
    <source>
        <dbReference type="ARBA" id="ARBA00023136"/>
    </source>
</evidence>
<feature type="transmembrane region" description="Helical" evidence="5">
    <location>
        <begin position="7"/>
        <end position="27"/>
    </location>
</feature>
<evidence type="ECO:0000256" key="5">
    <source>
        <dbReference type="RuleBase" id="RU363032"/>
    </source>
</evidence>
<name>A0A6G8Q4W9_9ACTN</name>
<dbReference type="InterPro" id="IPR052730">
    <property type="entry name" value="Sugar_ABC_transporter"/>
</dbReference>
<dbReference type="InterPro" id="IPR035906">
    <property type="entry name" value="MetI-like_sf"/>
</dbReference>
<sequence>MNQSRRLPYLLLLPGIALLLAVLYPFLSGVYWSFTDFDLTLGQNPAFTGLSNYVEAFRPSGDGLHSILITFAYAALAVTVQLLLGFGVALLLTREGAHIKVYRALIVLPLLMPPVVATMMWRVMMTPDGVLNYMLSWVYLPPFDWLGSTSTALFSVVLIDTWIYTPFVILILLAGMQSIPTEVHEAARVDGASYAREVWNLVVPLLRPFFVIVIVFRGIDSLKMFDIIYTATRGGPIDATMNLHVQSYFTGIRALDIGSSMTYLVVLWVLCYALAFFLLRARRGRLA</sequence>
<evidence type="ECO:0000313" key="7">
    <source>
        <dbReference type="EMBL" id="QIN81500.1"/>
    </source>
</evidence>
<dbReference type="EMBL" id="CP045119">
    <property type="protein sequence ID" value="QIN81500.1"/>
    <property type="molecule type" value="Genomic_DNA"/>
</dbReference>
<dbReference type="PANTHER" id="PTHR43759:SF1">
    <property type="entry name" value="GLUCOSE IMPORT SYSTEM PERMEASE PROTEIN GLCT"/>
    <property type="match status" value="1"/>
</dbReference>
<evidence type="ECO:0000313" key="8">
    <source>
        <dbReference type="Proteomes" id="UP000501452"/>
    </source>
</evidence>
<protein>
    <submittedName>
        <fullName evidence="7">ABC transporter permease subunit</fullName>
    </submittedName>
</protein>
<evidence type="ECO:0000259" key="6">
    <source>
        <dbReference type="PROSITE" id="PS50928"/>
    </source>
</evidence>
<evidence type="ECO:0000256" key="1">
    <source>
        <dbReference type="ARBA" id="ARBA00004141"/>
    </source>
</evidence>
<comment type="subcellular location">
    <subcellularLocation>
        <location evidence="5">Cell membrane</location>
        <topology evidence="5">Multi-pass membrane protein</topology>
    </subcellularLocation>
    <subcellularLocation>
        <location evidence="1">Membrane</location>
        <topology evidence="1">Multi-pass membrane protein</topology>
    </subcellularLocation>
</comment>
<feature type="domain" description="ABC transmembrane type-1" evidence="6">
    <location>
        <begin position="67"/>
        <end position="278"/>
    </location>
</feature>
<dbReference type="CDD" id="cd06261">
    <property type="entry name" value="TM_PBP2"/>
    <property type="match status" value="1"/>
</dbReference>
<dbReference type="SUPFAM" id="SSF161098">
    <property type="entry name" value="MetI-like"/>
    <property type="match status" value="1"/>
</dbReference>
<keyword evidence="8" id="KW-1185">Reference proteome</keyword>
<dbReference type="GO" id="GO:0055085">
    <property type="term" value="P:transmembrane transport"/>
    <property type="evidence" value="ECO:0007669"/>
    <property type="project" value="InterPro"/>
</dbReference>
<keyword evidence="5" id="KW-0813">Transport</keyword>
<dbReference type="KEGG" id="rub:GBA63_01800"/>
<dbReference type="Proteomes" id="UP000501452">
    <property type="component" value="Chromosome"/>
</dbReference>
<dbReference type="PANTHER" id="PTHR43759">
    <property type="entry name" value="TREHALOSE TRANSPORT SYSTEM PERMEASE PROTEIN SUGA"/>
    <property type="match status" value="1"/>
</dbReference>
<proteinExistence type="inferred from homology"/>
<feature type="transmembrane region" description="Helical" evidence="5">
    <location>
        <begin position="104"/>
        <end position="125"/>
    </location>
</feature>
<keyword evidence="3 5" id="KW-1133">Transmembrane helix</keyword>
<dbReference type="Pfam" id="PF00528">
    <property type="entry name" value="BPD_transp_1"/>
    <property type="match status" value="1"/>
</dbReference>
<dbReference type="AlphaFoldDB" id="A0A6G8Q4W9"/>
<organism evidence="7 8">
    <name type="scientific">Rubrobacter tropicus</name>
    <dbReference type="NCBI Taxonomy" id="2653851"/>
    <lineage>
        <taxon>Bacteria</taxon>
        <taxon>Bacillati</taxon>
        <taxon>Actinomycetota</taxon>
        <taxon>Rubrobacteria</taxon>
        <taxon>Rubrobacterales</taxon>
        <taxon>Rubrobacteraceae</taxon>
        <taxon>Rubrobacter</taxon>
    </lineage>
</organism>